<comment type="caution">
    <text evidence="1">The sequence shown here is derived from an EMBL/GenBank/DDBJ whole genome shotgun (WGS) entry which is preliminary data.</text>
</comment>
<evidence type="ECO:0000313" key="1">
    <source>
        <dbReference type="EMBL" id="TCP20949.1"/>
    </source>
</evidence>
<name>A0A4R2NHK3_RHOAD</name>
<protein>
    <submittedName>
        <fullName evidence="1">Uncharacterized protein</fullName>
    </submittedName>
</protein>
<accession>A0A4R2NHK3</accession>
<evidence type="ECO:0000313" key="2">
    <source>
        <dbReference type="Proteomes" id="UP000295733"/>
    </source>
</evidence>
<sequence length="295" mass="32221">MVPKGFGASGYFIRKIQKGPAVRAAVFSISLVAALAAQQAPAQIVPEGKCAVTVASRPTLDDVRIYVQFDLPEVLRPSLDVVQTNNGWYAITVGTLPVGSFEQHKPQLVARGLLPEDAYCSAGQGYVAVVPPSDYSPGSGASAAQEPAKDHEPTTRRARFADFLEMRIPQDAIKFKIRYDAISQNGTGHDLVDLVRSYLDLLDAGPGWYLDSSLYAEGSCVRMAPALDVVVAYRIAGDVLSKTQEADFEAHVRAHEPEALAFFERWGLFDGQIMRIAYEKEKEFWGFVSKGGFCK</sequence>
<proteinExistence type="predicted"/>
<dbReference type="EMBL" id="SLXL01000015">
    <property type="protein sequence ID" value="TCP20949.1"/>
    <property type="molecule type" value="Genomic_DNA"/>
</dbReference>
<dbReference type="AlphaFoldDB" id="A0A4R2NHK3"/>
<organism evidence="1 2">
    <name type="scientific">Rhodovulum adriaticum</name>
    <name type="common">Rhodopseudomonas adriatica</name>
    <dbReference type="NCBI Taxonomy" id="35804"/>
    <lineage>
        <taxon>Bacteria</taxon>
        <taxon>Pseudomonadati</taxon>
        <taxon>Pseudomonadota</taxon>
        <taxon>Alphaproteobacteria</taxon>
        <taxon>Rhodobacterales</taxon>
        <taxon>Paracoccaceae</taxon>
        <taxon>Rhodovulum</taxon>
    </lineage>
</organism>
<reference evidence="1 2" key="1">
    <citation type="submission" date="2019-03" db="EMBL/GenBank/DDBJ databases">
        <title>Genomic Encyclopedia of Type Strains, Phase IV (KMG-IV): sequencing the most valuable type-strain genomes for metagenomic binning, comparative biology and taxonomic classification.</title>
        <authorList>
            <person name="Goeker M."/>
        </authorList>
    </citation>
    <scope>NUCLEOTIDE SEQUENCE [LARGE SCALE GENOMIC DNA]</scope>
    <source>
        <strain evidence="1 2">DSM 2781</strain>
    </source>
</reference>
<dbReference type="Proteomes" id="UP000295733">
    <property type="component" value="Unassembled WGS sequence"/>
</dbReference>
<keyword evidence="2" id="KW-1185">Reference proteome</keyword>
<gene>
    <name evidence="1" type="ORF">EV656_11571</name>
</gene>